<dbReference type="Proteomes" id="UP000306912">
    <property type="component" value="Unassembled WGS sequence"/>
</dbReference>
<evidence type="ECO:0000259" key="1">
    <source>
        <dbReference type="Pfam" id="PF01507"/>
    </source>
</evidence>
<evidence type="ECO:0000313" key="2">
    <source>
        <dbReference type="EMBL" id="TLG76681.1"/>
    </source>
</evidence>
<keyword evidence="3" id="KW-1185">Reference proteome</keyword>
<dbReference type="InterPro" id="IPR021845">
    <property type="entry name" value="DUF3440"/>
</dbReference>
<reference evidence="2 3" key="1">
    <citation type="submission" date="2019-05" db="EMBL/GenBank/DDBJ databases">
        <title>Culicoidintestinum kansasii gen. nov., sp. nov. from the gastrointestinal tract of the biting midge, Culicoides sonorensis.</title>
        <authorList>
            <person name="Neupane S."/>
            <person name="Ghosh A."/>
            <person name="Gunther S."/>
            <person name="Martin K."/>
            <person name="Zurek L."/>
        </authorList>
    </citation>
    <scope>NUCLEOTIDE SEQUENCE [LARGE SCALE GENOMIC DNA]</scope>
    <source>
        <strain evidence="2 3">CS-1</strain>
    </source>
</reference>
<dbReference type="Pfam" id="PF01507">
    <property type="entry name" value="PAPS_reduct"/>
    <property type="match status" value="1"/>
</dbReference>
<evidence type="ECO:0000313" key="3">
    <source>
        <dbReference type="Proteomes" id="UP000306912"/>
    </source>
</evidence>
<dbReference type="InParanoid" id="A0A5R8QF65"/>
<dbReference type="GO" id="GO:0003824">
    <property type="term" value="F:catalytic activity"/>
    <property type="evidence" value="ECO:0007669"/>
    <property type="project" value="InterPro"/>
</dbReference>
<sequence>MGKIYLDKNVFDAANERLTYIFTHFENVYFSFSGGKDSSVMVQLANRVAKQMGRTFDVLYIDLEGNYKATRKHIQEIKQLSQIRDFYWVCLPIKLRNSISQFQTHWVCWDKMLKHLWIRPRPADSINEENYLKKYNWDWFVPQMQFEDFVIEFAKWYQQEKQGQVACGVGIRANESLNRFLTIVSDSKGKYQDRVWTTLVKVPEELPIYNFYPIYDWETSDIWTVVARYDFMYNYVYELMYKNGLSIHESRLCQPYGDDQRKGLEQFKSIEAETWGKVLMRVQGANFGSLYSRGEMLSFRTLNKPAHMSWQEYTVFLLETIGTVNFDLMEHYAEKIRKFINWYERKGVFEIKDVCDSKLETKRMVPSWRRIAKMILKNDYYGKTLSFNQTKKDDEKLEVILENWRNYYGQY</sequence>
<dbReference type="PANTHER" id="PTHR30083">
    <property type="entry name" value="TRANSCRIPTIONAL REGULATOR-RELATED"/>
    <property type="match status" value="1"/>
</dbReference>
<dbReference type="RefSeq" id="WP_138190318.1">
    <property type="nucleotide sequence ID" value="NZ_VBWP01000002.1"/>
</dbReference>
<dbReference type="Gene3D" id="3.40.50.620">
    <property type="entry name" value="HUPs"/>
    <property type="match status" value="1"/>
</dbReference>
<dbReference type="GO" id="GO:0071453">
    <property type="term" value="P:cellular response to oxygen levels"/>
    <property type="evidence" value="ECO:0007669"/>
    <property type="project" value="TreeGrafter"/>
</dbReference>
<dbReference type="EMBL" id="VBWP01000002">
    <property type="protein sequence ID" value="TLG76681.1"/>
    <property type="molecule type" value="Genomic_DNA"/>
</dbReference>
<organism evidence="2 3">
    <name type="scientific">Culicoidibacter larvae</name>
    <dbReference type="NCBI Taxonomy" id="2579976"/>
    <lineage>
        <taxon>Bacteria</taxon>
        <taxon>Bacillati</taxon>
        <taxon>Bacillota</taxon>
        <taxon>Culicoidibacteria</taxon>
        <taxon>Culicoidibacterales</taxon>
        <taxon>Culicoidibacteraceae</taxon>
        <taxon>Culicoidibacter</taxon>
    </lineage>
</organism>
<dbReference type="PANTHER" id="PTHR30083:SF0">
    <property type="entry name" value="3'-PHOSPHOADENOSINE 5'-PHOSPHOSULFATE SULFOTRANSFERASE (PAPS REDUCTASE)_FAD SYNTHETASE"/>
    <property type="match status" value="1"/>
</dbReference>
<dbReference type="AlphaFoldDB" id="A0A5R8QF65"/>
<dbReference type="OrthoDB" id="9774475at2"/>
<dbReference type="InterPro" id="IPR002500">
    <property type="entry name" value="PAPS_reduct_dom"/>
</dbReference>
<accession>A0A5R8QF65</accession>
<proteinExistence type="predicted"/>
<dbReference type="InterPro" id="IPR014729">
    <property type="entry name" value="Rossmann-like_a/b/a_fold"/>
</dbReference>
<name>A0A5R8QF65_9FIRM</name>
<comment type="caution">
    <text evidence="2">The sequence shown here is derived from an EMBL/GenBank/DDBJ whole genome shotgun (WGS) entry which is preliminary data.</text>
</comment>
<dbReference type="SUPFAM" id="SSF52402">
    <property type="entry name" value="Adenine nucleotide alpha hydrolases-like"/>
    <property type="match status" value="1"/>
</dbReference>
<protein>
    <submittedName>
        <fullName evidence="2">DUF3440 domain-containing protein</fullName>
    </submittedName>
</protein>
<gene>
    <name evidence="2" type="ORF">FEZ08_03445</name>
</gene>
<feature type="domain" description="Phosphoadenosine phosphosulphate reductase" evidence="1">
    <location>
        <begin position="28"/>
        <end position="241"/>
    </location>
</feature>
<dbReference type="Pfam" id="PF11922">
    <property type="entry name" value="DUF3440"/>
    <property type="match status" value="2"/>
</dbReference>